<reference evidence="2 3" key="1">
    <citation type="submission" date="2020-12" db="EMBL/GenBank/DDBJ databases">
        <title>Complete genome sequence of Mycobacterium heckeshornense JCM 15655T, closely related to a pathogenic non-tuberculous mycobacterial species Mycobacterium xenopi.</title>
        <authorList>
            <person name="Yoshida M."/>
            <person name="Fukano H."/>
            <person name="Asakura T."/>
            <person name="Suzuki M."/>
            <person name="Hoshino Y."/>
        </authorList>
    </citation>
    <scope>NUCLEOTIDE SEQUENCE [LARGE SCALE GENOMIC DNA]</scope>
    <source>
        <strain evidence="2 3">JCM 15655</strain>
    </source>
</reference>
<organism evidence="2 3">
    <name type="scientific">Mycobacterium heckeshornense</name>
    <dbReference type="NCBI Taxonomy" id="110505"/>
    <lineage>
        <taxon>Bacteria</taxon>
        <taxon>Bacillati</taxon>
        <taxon>Actinomycetota</taxon>
        <taxon>Actinomycetes</taxon>
        <taxon>Mycobacteriales</taxon>
        <taxon>Mycobacteriaceae</taxon>
        <taxon>Mycobacterium</taxon>
    </lineage>
</organism>
<proteinExistence type="predicted"/>
<dbReference type="EMBL" id="AP024237">
    <property type="protein sequence ID" value="BCO36986.1"/>
    <property type="molecule type" value="Genomic_DNA"/>
</dbReference>
<name>A0A7R7TX48_9MYCO</name>
<feature type="domain" description="Methyltransferase type 12" evidence="1">
    <location>
        <begin position="98"/>
        <end position="192"/>
    </location>
</feature>
<protein>
    <recommendedName>
        <fullName evidence="1">Methyltransferase type 12 domain-containing protein</fullName>
    </recommendedName>
</protein>
<dbReference type="Pfam" id="PF08242">
    <property type="entry name" value="Methyltransf_12"/>
    <property type="match status" value="1"/>
</dbReference>
<dbReference type="InterPro" id="IPR013217">
    <property type="entry name" value="Methyltransf_12"/>
</dbReference>
<dbReference type="SUPFAM" id="SSF53335">
    <property type="entry name" value="S-adenosyl-L-methionine-dependent methyltransferases"/>
    <property type="match status" value="1"/>
</dbReference>
<sequence length="445" mass="50146">MRQVGPELIITGSQGQSRNGYAIRDLRSASIRNEVTGEVNDDPGADIVRRQYERWRYPRPVADLQAWTVDHWEWFDPAHAHRILWPDREYRPDLDILIAGCGTSQAAIFAFTNPQAKVVAVDISQPSLDHQQYLKEKHELDNLELRRLDIEKLPTLGLEFDLVVSTGVLHHMADPLTGMEALAGCLRRDGALGVMLYAKYGRIGVELLESVFRDMGLGQDETSVKIVKDTLSVLPPDHPIQHYLKIARDLQSDAALVDTFLHGRARSYTVDECIDLVTSAGLVFQGWFHKAPYYPHDLFAPANMFYPAVNALPERKLWSVMERLQTLNGCHFFIACRPDRPKESYAIDFSSVDSLDYVPMLRTRCGVSGTDIFWPGARMTMNPAQLPFVRHVDGRRSIREIAAGVARTAVAPPADADLEAFARKLFQSLWRLDWVAMAVNPSAGR</sequence>
<dbReference type="Gene3D" id="3.40.50.150">
    <property type="entry name" value="Vaccinia Virus protein VP39"/>
    <property type="match status" value="1"/>
</dbReference>
<keyword evidence="3" id="KW-1185">Reference proteome</keyword>
<gene>
    <name evidence="2" type="ORF">MHEC_34190</name>
</gene>
<dbReference type="InterPro" id="IPR029063">
    <property type="entry name" value="SAM-dependent_MTases_sf"/>
</dbReference>
<evidence type="ECO:0000313" key="2">
    <source>
        <dbReference type="EMBL" id="BCO36986.1"/>
    </source>
</evidence>
<dbReference type="CDD" id="cd02440">
    <property type="entry name" value="AdoMet_MTases"/>
    <property type="match status" value="1"/>
</dbReference>
<evidence type="ECO:0000313" key="3">
    <source>
        <dbReference type="Proteomes" id="UP000595446"/>
    </source>
</evidence>
<accession>A0A7R7TX48</accession>
<dbReference type="Proteomes" id="UP000595446">
    <property type="component" value="Chromosome"/>
</dbReference>
<dbReference type="AlphaFoldDB" id="A0A7R7TX48"/>
<evidence type="ECO:0000259" key="1">
    <source>
        <dbReference type="Pfam" id="PF08242"/>
    </source>
</evidence>